<protein>
    <recommendedName>
        <fullName evidence="3">Nucleotide-diphospho-sugar transferase</fullName>
    </recommendedName>
</protein>
<dbReference type="PANTHER" id="PTHR11183">
    <property type="entry name" value="GLYCOGENIN SUBFAMILY MEMBER"/>
    <property type="match status" value="1"/>
</dbReference>
<name>A0ABR2WXC8_9FUNG</name>
<evidence type="ECO:0000313" key="1">
    <source>
        <dbReference type="EMBL" id="KAK9766141.1"/>
    </source>
</evidence>
<dbReference type="Pfam" id="PF01501">
    <property type="entry name" value="Glyco_transf_8"/>
    <property type="match status" value="1"/>
</dbReference>
<sequence>MLGSTPHYSWATLLTRDQFFEGVRVLAKSLKKSNSIYPLVVIYTSTVSRECLDNLSAEGCILRQVKFINPQPERKVNYLWERYADTWTKLQVWSLVEFERVTFLDADMLVLKNMDEIFDVFDHSPLKLAAVNACRCNPLKQTHYPKHWIPENCAHTTLNETAITDRNSTQTVHDYFNSGLLVLTPSQNLFQRMVRELEKTQNLNRYTFPDQDFLNEIFRNNWIPLPYIYNALKPMKYCHSNIWSLEDIKNIHYILEKPWDIDLSNLKESGPFDDLYKLWWDVHAEPS</sequence>
<dbReference type="SUPFAM" id="SSF53448">
    <property type="entry name" value="Nucleotide-diphospho-sugar transferases"/>
    <property type="match status" value="1"/>
</dbReference>
<evidence type="ECO:0008006" key="3">
    <source>
        <dbReference type="Google" id="ProtNLM"/>
    </source>
</evidence>
<dbReference type="InterPro" id="IPR002495">
    <property type="entry name" value="Glyco_trans_8"/>
</dbReference>
<dbReference type="EMBL" id="JASJQH010000185">
    <property type="protein sequence ID" value="KAK9766141.1"/>
    <property type="molecule type" value="Genomic_DNA"/>
</dbReference>
<dbReference type="InterPro" id="IPR050587">
    <property type="entry name" value="GNT1/Glycosyltrans_8"/>
</dbReference>
<keyword evidence="2" id="KW-1185">Reference proteome</keyword>
<proteinExistence type="predicted"/>
<dbReference type="Proteomes" id="UP001479436">
    <property type="component" value="Unassembled WGS sequence"/>
</dbReference>
<accession>A0ABR2WXC8</accession>
<organism evidence="1 2">
    <name type="scientific">Basidiobolus ranarum</name>
    <dbReference type="NCBI Taxonomy" id="34480"/>
    <lineage>
        <taxon>Eukaryota</taxon>
        <taxon>Fungi</taxon>
        <taxon>Fungi incertae sedis</taxon>
        <taxon>Zoopagomycota</taxon>
        <taxon>Entomophthoromycotina</taxon>
        <taxon>Basidiobolomycetes</taxon>
        <taxon>Basidiobolales</taxon>
        <taxon>Basidiobolaceae</taxon>
        <taxon>Basidiobolus</taxon>
    </lineage>
</organism>
<dbReference type="InterPro" id="IPR029044">
    <property type="entry name" value="Nucleotide-diphossugar_trans"/>
</dbReference>
<reference evidence="1 2" key="1">
    <citation type="submission" date="2023-04" db="EMBL/GenBank/DDBJ databases">
        <title>Genome of Basidiobolus ranarum AG-B5.</title>
        <authorList>
            <person name="Stajich J.E."/>
            <person name="Carter-House D."/>
            <person name="Gryganskyi A."/>
        </authorList>
    </citation>
    <scope>NUCLEOTIDE SEQUENCE [LARGE SCALE GENOMIC DNA]</scope>
    <source>
        <strain evidence="1 2">AG-B5</strain>
    </source>
</reference>
<gene>
    <name evidence="1" type="ORF">K7432_004994</name>
</gene>
<dbReference type="CDD" id="cd02537">
    <property type="entry name" value="GT8_Glycogenin"/>
    <property type="match status" value="1"/>
</dbReference>
<dbReference type="Gene3D" id="3.90.550.10">
    <property type="entry name" value="Spore Coat Polysaccharide Biosynthesis Protein SpsA, Chain A"/>
    <property type="match status" value="1"/>
</dbReference>
<comment type="caution">
    <text evidence="1">The sequence shown here is derived from an EMBL/GenBank/DDBJ whole genome shotgun (WGS) entry which is preliminary data.</text>
</comment>
<evidence type="ECO:0000313" key="2">
    <source>
        <dbReference type="Proteomes" id="UP001479436"/>
    </source>
</evidence>